<proteinExistence type="predicted"/>
<evidence type="ECO:0000313" key="2">
    <source>
        <dbReference type="EMBL" id="KAH0554897.1"/>
    </source>
</evidence>
<dbReference type="EMBL" id="JAHXZJ010001119">
    <property type="protein sequence ID" value="KAH0554897.1"/>
    <property type="molecule type" value="Genomic_DNA"/>
</dbReference>
<reference evidence="2 3" key="1">
    <citation type="journal article" date="2021" name="J. Hered.">
        <title>A chromosome-level genome assembly of the parasitoid wasp, Cotesia glomerata (Hymenoptera: Braconidae).</title>
        <authorList>
            <person name="Pinto B.J."/>
            <person name="Weis J.J."/>
            <person name="Gamble T."/>
            <person name="Ode P.J."/>
            <person name="Paul R."/>
            <person name="Zaspel J.M."/>
        </authorList>
    </citation>
    <scope>NUCLEOTIDE SEQUENCE [LARGE SCALE GENOMIC DNA]</scope>
    <source>
        <strain evidence="2">CgM1</strain>
    </source>
</reference>
<comment type="caution">
    <text evidence="2">The sequence shown here is derived from an EMBL/GenBank/DDBJ whole genome shotgun (WGS) entry which is preliminary data.</text>
</comment>
<keyword evidence="1" id="KW-0812">Transmembrane</keyword>
<evidence type="ECO:0000313" key="3">
    <source>
        <dbReference type="Proteomes" id="UP000826195"/>
    </source>
</evidence>
<feature type="transmembrane region" description="Helical" evidence="1">
    <location>
        <begin position="32"/>
        <end position="55"/>
    </location>
</feature>
<keyword evidence="1" id="KW-1133">Transmembrane helix</keyword>
<keyword evidence="3" id="KW-1185">Reference proteome</keyword>
<accession>A0AAV7I886</accession>
<organism evidence="2 3">
    <name type="scientific">Cotesia glomerata</name>
    <name type="common">Lepidopteran parasitic wasp</name>
    <name type="synonym">Apanteles glomeratus</name>
    <dbReference type="NCBI Taxonomy" id="32391"/>
    <lineage>
        <taxon>Eukaryota</taxon>
        <taxon>Metazoa</taxon>
        <taxon>Ecdysozoa</taxon>
        <taxon>Arthropoda</taxon>
        <taxon>Hexapoda</taxon>
        <taxon>Insecta</taxon>
        <taxon>Pterygota</taxon>
        <taxon>Neoptera</taxon>
        <taxon>Endopterygota</taxon>
        <taxon>Hymenoptera</taxon>
        <taxon>Apocrita</taxon>
        <taxon>Ichneumonoidea</taxon>
        <taxon>Braconidae</taxon>
        <taxon>Microgastrinae</taxon>
        <taxon>Cotesia</taxon>
    </lineage>
</organism>
<sequence>MESSENWPDGRKNLEASVPKKFRKEQSPIGEIGSLNCAMLFLCIGSLGISGILAYRQVLLESRLATVEARCDHQENSEVIVKRLRREVQDAFLGQKIPYPEGGIFRVKRDLNDCNCPPGFSEEVLSLREITLNVNNT</sequence>
<name>A0AAV7I886_COTGL</name>
<protein>
    <submittedName>
        <fullName evidence="2">Uncharacterized protein</fullName>
    </submittedName>
</protein>
<keyword evidence="1" id="KW-0472">Membrane</keyword>
<evidence type="ECO:0000256" key="1">
    <source>
        <dbReference type="SAM" id="Phobius"/>
    </source>
</evidence>
<dbReference type="AlphaFoldDB" id="A0AAV7I886"/>
<dbReference type="Proteomes" id="UP000826195">
    <property type="component" value="Unassembled WGS sequence"/>
</dbReference>
<gene>
    <name evidence="2" type="ORF">KQX54_013698</name>
</gene>